<protein>
    <submittedName>
        <fullName evidence="2">Serine and arginine rich splicing factor 9</fullName>
    </submittedName>
</protein>
<dbReference type="Proteomes" id="UP000001595">
    <property type="component" value="Chromosome 12"/>
</dbReference>
<accession>A0A8I5THZ1</accession>
<reference evidence="2 3" key="1">
    <citation type="submission" date="2008-02" db="EMBL/GenBank/DDBJ databases">
        <title>A 6x draft sequence assembly of the Pongo pygmaeus abelii genome.</title>
        <authorList>
            <person name="Wilson R.K."/>
            <person name="Mardis E."/>
        </authorList>
    </citation>
    <scope>NUCLEOTIDE SEQUENCE [LARGE SCALE GENOMIC DNA]</scope>
</reference>
<reference evidence="2" key="2">
    <citation type="submission" date="2025-08" db="UniProtKB">
        <authorList>
            <consortium name="Ensembl"/>
        </authorList>
    </citation>
    <scope>IDENTIFICATION</scope>
</reference>
<evidence type="ECO:0000256" key="1">
    <source>
        <dbReference type="SAM" id="MobiDB-lite"/>
    </source>
</evidence>
<dbReference type="GeneTree" id="ENSGT00940000156839"/>
<name>A0A8I5THZ1_PONAB</name>
<reference evidence="2" key="3">
    <citation type="submission" date="2025-09" db="UniProtKB">
        <authorList>
            <consortium name="Ensembl"/>
        </authorList>
    </citation>
    <scope>IDENTIFICATION</scope>
</reference>
<gene>
    <name evidence="2" type="primary">SRSF9</name>
</gene>
<evidence type="ECO:0000313" key="2">
    <source>
        <dbReference type="Ensembl" id="ENSPPYP00000039115.1"/>
    </source>
</evidence>
<evidence type="ECO:0000313" key="3">
    <source>
        <dbReference type="Proteomes" id="UP000001595"/>
    </source>
</evidence>
<sequence>MKECSPAPSRLHSTLIQTYLQSERRWEWRLRRSKDERPQCTAHGVGCPGNGPHAARPTHPEGGAPARLRGPPSCLERDAEDAIYGRNGYDYGQCRLRVEFPRTYGGRGGWPRGGRNGPPTRRSDFRVLVSGMFLSNRMR</sequence>
<keyword evidence="3" id="KW-1185">Reference proteome</keyword>
<dbReference type="AlphaFoldDB" id="A0A8I5THZ1"/>
<feature type="region of interest" description="Disordered" evidence="1">
    <location>
        <begin position="37"/>
        <end position="72"/>
    </location>
</feature>
<organism evidence="2 3">
    <name type="scientific">Pongo abelii</name>
    <name type="common">Sumatran orangutan</name>
    <name type="synonym">Pongo pygmaeus abelii</name>
    <dbReference type="NCBI Taxonomy" id="9601"/>
    <lineage>
        <taxon>Eukaryota</taxon>
        <taxon>Metazoa</taxon>
        <taxon>Chordata</taxon>
        <taxon>Craniata</taxon>
        <taxon>Vertebrata</taxon>
        <taxon>Euteleostomi</taxon>
        <taxon>Mammalia</taxon>
        <taxon>Eutheria</taxon>
        <taxon>Euarchontoglires</taxon>
        <taxon>Primates</taxon>
        <taxon>Haplorrhini</taxon>
        <taxon>Catarrhini</taxon>
        <taxon>Hominidae</taxon>
        <taxon>Pongo</taxon>
    </lineage>
</organism>
<proteinExistence type="predicted"/>
<dbReference type="Ensembl" id="ENSPPYT00000062193.1">
    <property type="protein sequence ID" value="ENSPPYP00000039115.1"/>
    <property type="gene ID" value="ENSPPYG00000005031.2"/>
</dbReference>